<dbReference type="EMBL" id="LK054750">
    <property type="protein sequence ID" value="CDR50116.1"/>
    <property type="molecule type" value="Genomic_DNA"/>
</dbReference>
<name>A0A068W604_9PLEO</name>
<dbReference type="AlphaFoldDB" id="A0A068W604"/>
<organism evidence="2">
    <name type="scientific">Alternaria cf. alternata</name>
    <dbReference type="NCBI Taxonomy" id="2738401"/>
    <lineage>
        <taxon>Eukaryota</taxon>
        <taxon>Fungi</taxon>
        <taxon>Dikarya</taxon>
        <taxon>Ascomycota</taxon>
        <taxon>Pezizomycotina</taxon>
        <taxon>Dothideomycetes</taxon>
        <taxon>Pleosporomycetidae</taxon>
        <taxon>Pleosporales</taxon>
        <taxon>Pleosporineae</taxon>
        <taxon>Pleosporaceae</taxon>
        <taxon>Alternaria</taxon>
        <taxon>Alternaria sect. Alternaria</taxon>
        <taxon>Alternaria alternata complex</taxon>
    </lineage>
</organism>
<keyword evidence="1" id="KW-0732">Signal</keyword>
<protein>
    <submittedName>
        <fullName evidence="2">Endopolygalacturonase</fullName>
    </submittedName>
</protein>
<feature type="non-terminal residue" evidence="2">
    <location>
        <position position="1"/>
    </location>
</feature>
<sequence>CVVALLVLVAVGRINSHVCNGKTIAAVDTNDLDGRVLDGNAGDGGVGQFVSGEELGLGLSTISTLTVPPTSTITVENRSLGALDSDLLSLDVKKGTLPFRVAPGGGTLEDDS</sequence>
<evidence type="ECO:0000256" key="1">
    <source>
        <dbReference type="SAM" id="SignalP"/>
    </source>
</evidence>
<reference evidence="2" key="1">
    <citation type="submission" date="2014-05" db="EMBL/GenBank/DDBJ databases">
        <title>Fungal rot (Black Heart) of pomegranates caused by Alternaria.</title>
        <authorList>
            <person name="Testempasis S."/>
            <person name="Myresiotis C."/>
            <person name="Karaoglanidis G."/>
            <person name="Papadopoulou-Mourkidou E."/>
        </authorList>
    </citation>
    <scope>NUCLEOTIDE SEQUENCE</scope>
    <source>
        <strain evidence="2">P145</strain>
    </source>
</reference>
<feature type="non-terminal residue" evidence="2">
    <location>
        <position position="112"/>
    </location>
</feature>
<evidence type="ECO:0000313" key="2">
    <source>
        <dbReference type="EMBL" id="CDR50116.1"/>
    </source>
</evidence>
<feature type="chain" id="PRO_5001656229" evidence="1">
    <location>
        <begin position="17"/>
        <end position="112"/>
    </location>
</feature>
<gene>
    <name evidence="2" type="primary">EndoPg</name>
</gene>
<feature type="signal peptide" evidence="1">
    <location>
        <begin position="1"/>
        <end position="16"/>
    </location>
</feature>
<accession>A0A068W604</accession>
<proteinExistence type="predicted"/>